<evidence type="ECO:0000256" key="3">
    <source>
        <dbReference type="PROSITE-ProRule" id="PRU00267"/>
    </source>
</evidence>
<dbReference type="SUPFAM" id="SSF47095">
    <property type="entry name" value="HMG-box"/>
    <property type="match status" value="1"/>
</dbReference>
<dbReference type="CDD" id="cd01389">
    <property type="entry name" value="HMG-box_ROX1-like"/>
    <property type="match status" value="1"/>
</dbReference>
<dbReference type="GO" id="GO:0000978">
    <property type="term" value="F:RNA polymerase II cis-regulatory region sequence-specific DNA binding"/>
    <property type="evidence" value="ECO:0007669"/>
    <property type="project" value="TreeGrafter"/>
</dbReference>
<evidence type="ECO:0000256" key="1">
    <source>
        <dbReference type="ARBA" id="ARBA00023125"/>
    </source>
</evidence>
<dbReference type="InterPro" id="IPR036910">
    <property type="entry name" value="HMG_box_dom_sf"/>
</dbReference>
<feature type="compositionally biased region" description="Basic and acidic residues" evidence="4">
    <location>
        <begin position="270"/>
        <end position="284"/>
    </location>
</feature>
<dbReference type="GO" id="GO:0005634">
    <property type="term" value="C:nucleus"/>
    <property type="evidence" value="ECO:0007669"/>
    <property type="project" value="UniProtKB-UniRule"/>
</dbReference>
<feature type="compositionally biased region" description="Low complexity" evidence="4">
    <location>
        <begin position="44"/>
        <end position="53"/>
    </location>
</feature>
<proteinExistence type="predicted"/>
<dbReference type="PANTHER" id="PTHR45789:SF2">
    <property type="entry name" value="FI18025P1"/>
    <property type="match status" value="1"/>
</dbReference>
<dbReference type="GO" id="GO:0000981">
    <property type="term" value="F:DNA-binding transcription factor activity, RNA polymerase II-specific"/>
    <property type="evidence" value="ECO:0007669"/>
    <property type="project" value="TreeGrafter"/>
</dbReference>
<feature type="region of interest" description="Disordered" evidence="4">
    <location>
        <begin position="270"/>
        <end position="314"/>
    </location>
</feature>
<dbReference type="SMART" id="SM00398">
    <property type="entry name" value="HMG"/>
    <property type="match status" value="1"/>
</dbReference>
<feature type="region of interest" description="Disordered" evidence="4">
    <location>
        <begin position="28"/>
        <end position="58"/>
    </location>
</feature>
<organism evidence="6 7">
    <name type="scientific">Rhodotorula diobovata</name>
    <dbReference type="NCBI Taxonomy" id="5288"/>
    <lineage>
        <taxon>Eukaryota</taxon>
        <taxon>Fungi</taxon>
        <taxon>Dikarya</taxon>
        <taxon>Basidiomycota</taxon>
        <taxon>Pucciniomycotina</taxon>
        <taxon>Microbotryomycetes</taxon>
        <taxon>Sporidiobolales</taxon>
        <taxon>Sporidiobolaceae</taxon>
        <taxon>Rhodotorula</taxon>
    </lineage>
</organism>
<evidence type="ECO:0000313" key="7">
    <source>
        <dbReference type="Proteomes" id="UP000311382"/>
    </source>
</evidence>
<protein>
    <recommendedName>
        <fullName evidence="5">HMG box domain-containing protein</fullName>
    </recommendedName>
</protein>
<dbReference type="AlphaFoldDB" id="A0A5C5G469"/>
<feature type="compositionally biased region" description="Basic and acidic residues" evidence="4">
    <location>
        <begin position="181"/>
        <end position="193"/>
    </location>
</feature>
<evidence type="ECO:0000256" key="2">
    <source>
        <dbReference type="ARBA" id="ARBA00023242"/>
    </source>
</evidence>
<reference evidence="6 7" key="1">
    <citation type="submission" date="2019-03" db="EMBL/GenBank/DDBJ databases">
        <title>Rhodosporidium diobovatum UCD-FST 08-225 genome sequencing, assembly, and annotation.</title>
        <authorList>
            <person name="Fakankun I.U."/>
            <person name="Fristensky B."/>
            <person name="Levin D.B."/>
        </authorList>
    </citation>
    <scope>NUCLEOTIDE SEQUENCE [LARGE SCALE GENOMIC DNA]</scope>
    <source>
        <strain evidence="6 7">UCD-FST 08-225</strain>
    </source>
</reference>
<evidence type="ECO:0000313" key="6">
    <source>
        <dbReference type="EMBL" id="TNY23316.1"/>
    </source>
</evidence>
<feature type="domain" description="HMG box" evidence="5">
    <location>
        <begin position="216"/>
        <end position="289"/>
    </location>
</feature>
<dbReference type="Gene3D" id="1.10.30.10">
    <property type="entry name" value="High mobility group box domain"/>
    <property type="match status" value="1"/>
</dbReference>
<evidence type="ECO:0000259" key="5">
    <source>
        <dbReference type="PROSITE" id="PS50118"/>
    </source>
</evidence>
<accession>A0A5C5G469</accession>
<dbReference type="EMBL" id="SOZI01000013">
    <property type="protein sequence ID" value="TNY23316.1"/>
    <property type="molecule type" value="Genomic_DNA"/>
</dbReference>
<gene>
    <name evidence="6" type="ORF">DMC30DRAFT_46303</name>
</gene>
<sequence length="562" mass="58686">MQSFCPPSPGTSTEVAIKWEDVLGVDSHGLANAPPSLSARDARTPPSTAPPSSCGRWDLPTPVSLAAASPMARSVSQVSVPPSPFEAALATLKSPPRSGRRSRKRACTDSITETVIDSSTGAPLFNPAAPTSWTGPGIPSVLLRSVSDTSCPTRASLSLSRSAGASSSTTLLPSPFLHGDSTSHVEGSADVHGGDIVVDSPNRKRKKSAKKPEGHIPRPPNSFFLYRSARLKELTAGLDESSGAKLQQADLSRQIAAMWKAESPAVREEYARQAAEEKEAHAQRYPDYAFRPRPRPSRRASAKGKLERSTGASASPASEYSVASSFGHAAPSGLVGADTLGDLLPAIELSGHGSPISPSSVYGGFPTTPSTATSSTFESYFLPPSTAVSDAWSTFRSAPLAWADTPSTSTSQQACVQQPFATDFCPPPQSAPAGLTGFELAMTPPPSTGAFYTPLPMVTDATLLPPPPLTYEDLLASVPLAGLISSPPFDPSSSVSSSSGVVAAAQSPDDSLRFTALPQLSEQTYTTSNETSQCAAPQDGFDTSTESFEAFFQQFAAHYPSP</sequence>
<evidence type="ECO:0000256" key="4">
    <source>
        <dbReference type="SAM" id="MobiDB-lite"/>
    </source>
</evidence>
<dbReference type="PANTHER" id="PTHR45789">
    <property type="entry name" value="FI18025P1"/>
    <property type="match status" value="1"/>
</dbReference>
<dbReference type="STRING" id="5288.A0A5C5G469"/>
<keyword evidence="1 3" id="KW-0238">DNA-binding</keyword>
<feature type="compositionally biased region" description="Basic residues" evidence="4">
    <location>
        <begin position="292"/>
        <end position="302"/>
    </location>
</feature>
<name>A0A5C5G469_9BASI</name>
<keyword evidence="2 3" id="KW-0539">Nucleus</keyword>
<feature type="region of interest" description="Disordered" evidence="4">
    <location>
        <begin position="153"/>
        <end position="222"/>
    </location>
</feature>
<feature type="region of interest" description="Disordered" evidence="4">
    <location>
        <begin position="90"/>
        <end position="109"/>
    </location>
</feature>
<feature type="DNA-binding region" description="HMG box" evidence="3">
    <location>
        <begin position="216"/>
        <end position="289"/>
    </location>
</feature>
<dbReference type="PROSITE" id="PS50118">
    <property type="entry name" value="HMG_BOX_2"/>
    <property type="match status" value="1"/>
</dbReference>
<dbReference type="Proteomes" id="UP000311382">
    <property type="component" value="Unassembled WGS sequence"/>
</dbReference>
<dbReference type="InterPro" id="IPR051356">
    <property type="entry name" value="SOX/SOX-like_TF"/>
</dbReference>
<dbReference type="OrthoDB" id="6247875at2759"/>
<feature type="compositionally biased region" description="Low complexity" evidence="4">
    <location>
        <begin position="153"/>
        <end position="175"/>
    </location>
</feature>
<dbReference type="InterPro" id="IPR009071">
    <property type="entry name" value="HMG_box_dom"/>
</dbReference>
<dbReference type="Pfam" id="PF00505">
    <property type="entry name" value="HMG_box"/>
    <property type="match status" value="1"/>
</dbReference>
<keyword evidence="7" id="KW-1185">Reference proteome</keyword>
<comment type="caution">
    <text evidence="6">The sequence shown here is derived from an EMBL/GenBank/DDBJ whole genome shotgun (WGS) entry which is preliminary data.</text>
</comment>